<evidence type="ECO:0000256" key="1">
    <source>
        <dbReference type="SAM" id="Phobius"/>
    </source>
</evidence>
<evidence type="ECO:0000313" key="2">
    <source>
        <dbReference type="EMBL" id="MBV3382903.1"/>
    </source>
</evidence>
<name>A0AAW4N119_9FIRM</name>
<feature type="transmembrane region" description="Helical" evidence="1">
    <location>
        <begin position="63"/>
        <end position="86"/>
    </location>
</feature>
<keyword evidence="1" id="KW-0812">Transmembrane</keyword>
<organism evidence="2 4">
    <name type="scientific">Catenibacterium mitsuokai</name>
    <dbReference type="NCBI Taxonomy" id="100886"/>
    <lineage>
        <taxon>Bacteria</taxon>
        <taxon>Bacillati</taxon>
        <taxon>Bacillota</taxon>
        <taxon>Erysipelotrichia</taxon>
        <taxon>Erysipelotrichales</taxon>
        <taxon>Coprobacillaceae</taxon>
        <taxon>Catenibacterium</taxon>
    </lineage>
</organism>
<dbReference type="AlphaFoldDB" id="A0AAW4N119"/>
<feature type="transmembrane region" description="Helical" evidence="1">
    <location>
        <begin position="98"/>
        <end position="118"/>
    </location>
</feature>
<accession>A0AAW4N119</accession>
<proteinExistence type="predicted"/>
<reference evidence="2 5" key="1">
    <citation type="submission" date="2021-06" db="EMBL/GenBank/DDBJ databases">
        <title>Collection of gut derived symbiotic bacterial strains cultured from healthy donors.</title>
        <authorList>
            <person name="Lin H."/>
            <person name="Littmann E."/>
            <person name="Pamer E.G."/>
        </authorList>
    </citation>
    <scope>NUCLEOTIDE SEQUENCE</scope>
    <source>
        <strain evidence="3 5">MSK.21.70</strain>
        <strain evidence="2">MSK.21.82</strain>
    </source>
</reference>
<keyword evidence="5" id="KW-1185">Reference proteome</keyword>
<evidence type="ECO:0008006" key="6">
    <source>
        <dbReference type="Google" id="ProtNLM"/>
    </source>
</evidence>
<keyword evidence="1" id="KW-1133">Transmembrane helix</keyword>
<sequence length="175" mass="20317">MYNYKKNKGENRMNQVLIILAFLVGLVGLYFTYMIVNVVVTIIKSKKRDHSLKFCMSPAGKAFYIGLTVLYFVVLFGCIAFMISTYNAHKMNYISNALSVWAIYSIIYSMQIANLVLVGRKNMLVGRLLIDYRKMKKINFNTNNEITFVFAQKNFRFSTRWVDKQLLRKAVTGRS</sequence>
<dbReference type="EMBL" id="JAHOEL010000036">
    <property type="protein sequence ID" value="MBV3392941.1"/>
    <property type="molecule type" value="Genomic_DNA"/>
</dbReference>
<evidence type="ECO:0000313" key="5">
    <source>
        <dbReference type="Proteomes" id="UP001197492"/>
    </source>
</evidence>
<keyword evidence="1" id="KW-0472">Membrane</keyword>
<feature type="transmembrane region" description="Helical" evidence="1">
    <location>
        <begin position="16"/>
        <end position="43"/>
    </location>
</feature>
<evidence type="ECO:0000313" key="3">
    <source>
        <dbReference type="EMBL" id="MBV3392941.1"/>
    </source>
</evidence>
<dbReference type="Proteomes" id="UP001196408">
    <property type="component" value="Unassembled WGS sequence"/>
</dbReference>
<protein>
    <recommendedName>
        <fullName evidence="6">DUF5673 domain-containing protein</fullName>
    </recommendedName>
</protein>
<dbReference type="Proteomes" id="UP001197492">
    <property type="component" value="Unassembled WGS sequence"/>
</dbReference>
<comment type="caution">
    <text evidence="2">The sequence shown here is derived from an EMBL/GenBank/DDBJ whole genome shotgun (WGS) entry which is preliminary data.</text>
</comment>
<gene>
    <name evidence="2" type="ORF">KSV97_06650</name>
    <name evidence="3" type="ORF">KSW06_06690</name>
</gene>
<dbReference type="EMBL" id="JAHOEF010000036">
    <property type="protein sequence ID" value="MBV3382903.1"/>
    <property type="molecule type" value="Genomic_DNA"/>
</dbReference>
<evidence type="ECO:0000313" key="4">
    <source>
        <dbReference type="Proteomes" id="UP001196408"/>
    </source>
</evidence>